<evidence type="ECO:0000256" key="4">
    <source>
        <dbReference type="ARBA" id="ARBA00022676"/>
    </source>
</evidence>
<feature type="non-terminal residue" evidence="8">
    <location>
        <position position="438"/>
    </location>
</feature>
<name>A0A381LJH8_BLUGR</name>
<dbReference type="PANTHER" id="PTHR11904">
    <property type="entry name" value="METHYLTHIOADENOSINE/PURINE NUCLEOSIDE PHOSPHORYLASE"/>
    <property type="match status" value="1"/>
</dbReference>
<gene>
    <name evidence="8" type="ORF">BGT96224V2_LOCUS6536</name>
</gene>
<protein>
    <recommendedName>
        <fullName evidence="3">purine-nucleoside phosphorylase</fullName>
        <ecNumber evidence="3">2.4.2.1</ecNumber>
    </recommendedName>
    <alternativeName>
        <fullName evidence="6">Inosine-guanosine phosphorylase</fullName>
    </alternativeName>
</protein>
<dbReference type="InterPro" id="IPR011268">
    <property type="entry name" value="Purine_phosphorylase"/>
</dbReference>
<dbReference type="SUPFAM" id="SSF53167">
    <property type="entry name" value="Purine and uridine phosphorylases"/>
    <property type="match status" value="1"/>
</dbReference>
<dbReference type="InterPro" id="IPR000845">
    <property type="entry name" value="Nucleoside_phosphorylase_d"/>
</dbReference>
<dbReference type="GO" id="GO:0009116">
    <property type="term" value="P:nucleoside metabolic process"/>
    <property type="evidence" value="ECO:0007669"/>
    <property type="project" value="InterPro"/>
</dbReference>
<evidence type="ECO:0000256" key="5">
    <source>
        <dbReference type="ARBA" id="ARBA00022679"/>
    </source>
</evidence>
<evidence type="ECO:0000256" key="6">
    <source>
        <dbReference type="ARBA" id="ARBA00031036"/>
    </source>
</evidence>
<keyword evidence="4" id="KW-0328">Glycosyltransferase</keyword>
<evidence type="ECO:0000313" key="8">
    <source>
        <dbReference type="EMBL" id="SUZ13316.1"/>
    </source>
</evidence>
<dbReference type="EC" id="2.4.2.1" evidence="3"/>
<dbReference type="GO" id="GO:0004731">
    <property type="term" value="F:purine-nucleoside phosphorylase activity"/>
    <property type="evidence" value="ECO:0007669"/>
    <property type="project" value="UniProtKB-EC"/>
</dbReference>
<evidence type="ECO:0000256" key="2">
    <source>
        <dbReference type="ARBA" id="ARBA00006751"/>
    </source>
</evidence>
<dbReference type="Pfam" id="PF01048">
    <property type="entry name" value="PNP_UDP_1"/>
    <property type="match status" value="1"/>
</dbReference>
<reference evidence="8" key="1">
    <citation type="submission" date="2018-07" db="EMBL/GenBank/DDBJ databases">
        <authorList>
            <person name="Quirk P.G."/>
            <person name="Krulwich T.A."/>
        </authorList>
    </citation>
    <scope>NUCLEOTIDE SEQUENCE</scope>
    <source>
        <strain evidence="8">96224</strain>
    </source>
</reference>
<dbReference type="UniPathway" id="UPA00606"/>
<keyword evidence="5" id="KW-0808">Transferase</keyword>
<evidence type="ECO:0000256" key="1">
    <source>
        <dbReference type="ARBA" id="ARBA00005058"/>
    </source>
</evidence>
<sequence>MDHKHQVKPNGQPLDHQSLAAYKSQGLALTLSVYVLLEPTRLPSSTMNNANPALDQIISTTTFLKGRLPSSLKPILGIIGGSGLSALEALITSASSSATGTPVISQAPEARIEIDFKEIPGFPVSTVTGHAGKLIFGWIVLKNKSIPTVLMSGRAHFYEGYELKVATFPTRVLGAMGVKSLISKKKFSPPSLSSTPPIDLDITNAAGGLNPSYNVGDIMVMNDHVSIPSLSGVGNPLRGPLDAPESAGPGVGGPRFLALSDAYDLNLRVATWKAWQVVSSMIHEETHPECGTSSSKANLHEGIYAFVGGPRFVLSSIIEDDIYNGNGVSDYETRAEGRLLRLLGADVVGMSTVPEVIVARHVGMAVLGLSVVTNKVIVDKTPIGSDILNEHKSGVLKMAMEKTNHEEVIEAGKHAAVLMKSLVENLIEQAEIENKQYC</sequence>
<accession>A0A381LJH8</accession>
<dbReference type="GO" id="GO:0005737">
    <property type="term" value="C:cytoplasm"/>
    <property type="evidence" value="ECO:0007669"/>
    <property type="project" value="TreeGrafter"/>
</dbReference>
<dbReference type="CDD" id="cd09009">
    <property type="entry name" value="PNP-EcPNPII_like"/>
    <property type="match status" value="1"/>
</dbReference>
<dbReference type="EMBL" id="UIGY01000231">
    <property type="protein sequence ID" value="SUZ13316.1"/>
    <property type="molecule type" value="Genomic_DNA"/>
</dbReference>
<proteinExistence type="inferred from homology"/>
<evidence type="ECO:0000259" key="7">
    <source>
        <dbReference type="Pfam" id="PF01048"/>
    </source>
</evidence>
<organism evidence="8">
    <name type="scientific">Blumeria graminis f. sp. tritici 96224</name>
    <dbReference type="NCBI Taxonomy" id="1268274"/>
    <lineage>
        <taxon>Eukaryota</taxon>
        <taxon>Fungi</taxon>
        <taxon>Dikarya</taxon>
        <taxon>Ascomycota</taxon>
        <taxon>Pezizomycotina</taxon>
        <taxon>Leotiomycetes</taxon>
        <taxon>Erysiphales</taxon>
        <taxon>Erysiphaceae</taxon>
        <taxon>Blumeria</taxon>
    </lineage>
</organism>
<feature type="domain" description="Nucleoside phosphorylase" evidence="7">
    <location>
        <begin position="203"/>
        <end position="427"/>
    </location>
</feature>
<dbReference type="Gene3D" id="3.40.50.1580">
    <property type="entry name" value="Nucleoside phosphorylase domain"/>
    <property type="match status" value="2"/>
</dbReference>
<dbReference type="InterPro" id="IPR035994">
    <property type="entry name" value="Nucleoside_phosphorylase_sf"/>
</dbReference>
<comment type="similarity">
    <text evidence="2">Belongs to the PNP/MTAP phosphorylase family.</text>
</comment>
<evidence type="ECO:0000256" key="3">
    <source>
        <dbReference type="ARBA" id="ARBA00011886"/>
    </source>
</evidence>
<dbReference type="OrthoDB" id="10261782at2759"/>
<dbReference type="AlphaFoldDB" id="A0A381LJH8"/>
<comment type="pathway">
    <text evidence="1">Purine metabolism; purine nucleoside salvage.</text>
</comment>
<dbReference type="PANTHER" id="PTHR11904:SF9">
    <property type="entry name" value="PURINE NUCLEOSIDE PHOSPHORYLASE-RELATED"/>
    <property type="match status" value="1"/>
</dbReference>